<dbReference type="GO" id="GO:0005737">
    <property type="term" value="C:cytoplasm"/>
    <property type="evidence" value="ECO:0007669"/>
    <property type="project" value="TreeGrafter"/>
</dbReference>
<dbReference type="EMBL" id="GISG01024252">
    <property type="protein sequence ID" value="MBA4619249.1"/>
    <property type="molecule type" value="Transcribed_RNA"/>
</dbReference>
<dbReference type="PANTHER" id="PTHR19849">
    <property type="entry name" value="PHOSPHOLIPASE A-2-ACTIVATING PROTEIN"/>
    <property type="match status" value="1"/>
</dbReference>
<evidence type="ECO:0000313" key="5">
    <source>
        <dbReference type="EMBL" id="MBA4619249.1"/>
    </source>
</evidence>
<dbReference type="Gene3D" id="2.130.10.10">
    <property type="entry name" value="YVTN repeat-like/Quinoprotein amine dehydrogenase"/>
    <property type="match status" value="1"/>
</dbReference>
<dbReference type="InterPro" id="IPR001680">
    <property type="entry name" value="WD40_rpt"/>
</dbReference>
<dbReference type="AlphaFoldDB" id="A0A7C9CRP9"/>
<reference evidence="5" key="1">
    <citation type="journal article" date="2013" name="J. Plant Res.">
        <title>Effect of fungi and light on seed germination of three Opuntia species from semiarid lands of central Mexico.</title>
        <authorList>
            <person name="Delgado-Sanchez P."/>
            <person name="Jimenez-Bremont J.F."/>
            <person name="Guerrero-Gonzalez Mde L."/>
            <person name="Flores J."/>
        </authorList>
    </citation>
    <scope>NUCLEOTIDE SEQUENCE</scope>
    <source>
        <tissue evidence="5">Cladode</tissue>
    </source>
</reference>
<evidence type="ECO:0000256" key="4">
    <source>
        <dbReference type="PROSITE-ProRule" id="PRU00221"/>
    </source>
</evidence>
<sequence length="102" mass="11313">MSDLGILSASHDGSVRLWALTGEVLMEMVGHTSIVYSIDSHISGLVVSGSEDCSTKIWKGCLLIYLYCNLLHVFWLFGHRYSLIIVDPLLNFIKGIVSESHC</sequence>
<dbReference type="InterPro" id="IPR036322">
    <property type="entry name" value="WD40_repeat_dom_sf"/>
</dbReference>
<keyword evidence="1" id="KW-0963">Cytoplasm</keyword>
<evidence type="ECO:0000256" key="1">
    <source>
        <dbReference type="ARBA" id="ARBA00022490"/>
    </source>
</evidence>
<evidence type="ECO:0000256" key="3">
    <source>
        <dbReference type="ARBA" id="ARBA00022737"/>
    </source>
</evidence>
<dbReference type="SUPFAM" id="SSF50978">
    <property type="entry name" value="WD40 repeat-like"/>
    <property type="match status" value="1"/>
</dbReference>
<dbReference type="GO" id="GO:0043130">
    <property type="term" value="F:ubiquitin binding"/>
    <property type="evidence" value="ECO:0007669"/>
    <property type="project" value="TreeGrafter"/>
</dbReference>
<proteinExistence type="predicted"/>
<feature type="repeat" description="WD" evidence="4">
    <location>
        <begin position="28"/>
        <end position="59"/>
    </location>
</feature>
<dbReference type="GO" id="GO:0010992">
    <property type="term" value="P:ubiquitin recycling"/>
    <property type="evidence" value="ECO:0007669"/>
    <property type="project" value="TreeGrafter"/>
</dbReference>
<reference evidence="5" key="2">
    <citation type="submission" date="2020-07" db="EMBL/GenBank/DDBJ databases">
        <authorList>
            <person name="Vera ALvarez R."/>
            <person name="Arias-Moreno D.M."/>
            <person name="Jimenez-Jacinto V."/>
            <person name="Jimenez-Bremont J.F."/>
            <person name="Swaminathan K."/>
            <person name="Moose S.P."/>
            <person name="Guerrero-Gonzalez M.L."/>
            <person name="Marino-Ramirez L."/>
            <person name="Landsman D."/>
            <person name="Rodriguez-Kessler M."/>
            <person name="Delgado-Sanchez P."/>
        </authorList>
    </citation>
    <scope>NUCLEOTIDE SEQUENCE</scope>
    <source>
        <tissue evidence="5">Cladode</tissue>
    </source>
</reference>
<keyword evidence="3" id="KW-0677">Repeat</keyword>
<dbReference type="Pfam" id="PF00400">
    <property type="entry name" value="WD40"/>
    <property type="match status" value="2"/>
</dbReference>
<dbReference type="PANTHER" id="PTHR19849:SF0">
    <property type="entry name" value="PHOSPHOLIPASE A-2-ACTIVATING PROTEIN"/>
    <property type="match status" value="1"/>
</dbReference>
<dbReference type="GO" id="GO:0043161">
    <property type="term" value="P:proteasome-mediated ubiquitin-dependent protein catabolic process"/>
    <property type="evidence" value="ECO:0007669"/>
    <property type="project" value="TreeGrafter"/>
</dbReference>
<dbReference type="EMBL" id="GISG01024263">
    <property type="protein sequence ID" value="MBA4619251.1"/>
    <property type="molecule type" value="Transcribed_RNA"/>
</dbReference>
<keyword evidence="2 4" id="KW-0853">WD repeat</keyword>
<organism evidence="5">
    <name type="scientific">Opuntia streptacantha</name>
    <name type="common">Prickly pear cactus</name>
    <name type="synonym">Opuntia cardona</name>
    <dbReference type="NCBI Taxonomy" id="393608"/>
    <lineage>
        <taxon>Eukaryota</taxon>
        <taxon>Viridiplantae</taxon>
        <taxon>Streptophyta</taxon>
        <taxon>Embryophyta</taxon>
        <taxon>Tracheophyta</taxon>
        <taxon>Spermatophyta</taxon>
        <taxon>Magnoliopsida</taxon>
        <taxon>eudicotyledons</taxon>
        <taxon>Gunneridae</taxon>
        <taxon>Pentapetalae</taxon>
        <taxon>Caryophyllales</taxon>
        <taxon>Cactineae</taxon>
        <taxon>Cactaceae</taxon>
        <taxon>Opuntioideae</taxon>
        <taxon>Opuntia</taxon>
    </lineage>
</organism>
<dbReference type="InterPro" id="IPR015943">
    <property type="entry name" value="WD40/YVTN_repeat-like_dom_sf"/>
</dbReference>
<protein>
    <recommendedName>
        <fullName evidence="6">[Myosin heavy-chain] kinase</fullName>
    </recommendedName>
</protein>
<evidence type="ECO:0000256" key="2">
    <source>
        <dbReference type="ARBA" id="ARBA00022574"/>
    </source>
</evidence>
<evidence type="ECO:0008006" key="6">
    <source>
        <dbReference type="Google" id="ProtNLM"/>
    </source>
</evidence>
<accession>A0A7C9CRP9</accession>
<dbReference type="EMBL" id="GISG01024257">
    <property type="protein sequence ID" value="MBA4619250.1"/>
    <property type="molecule type" value="Transcribed_RNA"/>
</dbReference>
<dbReference type="SMART" id="SM00320">
    <property type="entry name" value="WD40"/>
    <property type="match status" value="1"/>
</dbReference>
<name>A0A7C9CRP9_OPUST</name>
<dbReference type="PROSITE" id="PS50082">
    <property type="entry name" value="WD_REPEATS_2"/>
    <property type="match status" value="1"/>
</dbReference>
<dbReference type="GO" id="GO:0005634">
    <property type="term" value="C:nucleus"/>
    <property type="evidence" value="ECO:0007669"/>
    <property type="project" value="TreeGrafter"/>
</dbReference>